<organism evidence="1">
    <name type="scientific">Serratia fonticola</name>
    <dbReference type="NCBI Taxonomy" id="47917"/>
    <lineage>
        <taxon>Bacteria</taxon>
        <taxon>Pseudomonadati</taxon>
        <taxon>Pseudomonadota</taxon>
        <taxon>Gammaproteobacteria</taxon>
        <taxon>Enterobacterales</taxon>
        <taxon>Yersiniaceae</taxon>
        <taxon>Serratia</taxon>
    </lineage>
</organism>
<dbReference type="AlphaFoldDB" id="A0A4U9W780"/>
<protein>
    <submittedName>
        <fullName evidence="1">Uncharacterized protein</fullName>
    </submittedName>
</protein>
<sequence>MAESYGRMVQLVQTVSYPESVLDQHYICSVDVLKEVEVIDVVALLALLHIPLDSLENEDYTFPQWLNGAAVYRVWG</sequence>
<proteinExistence type="predicted"/>
<dbReference type="EMBL" id="CABEEZ010000133">
    <property type="protein sequence ID" value="VTR54649.1"/>
    <property type="molecule type" value="Genomic_DNA"/>
</dbReference>
<evidence type="ECO:0000313" key="1">
    <source>
        <dbReference type="EMBL" id="VTR54649.1"/>
    </source>
</evidence>
<accession>A0A4U9W780</accession>
<name>A0A4U9W780_SERFO</name>
<gene>
    <name evidence="1" type="ORF">NCTC12965_06790</name>
</gene>
<reference evidence="1" key="1">
    <citation type="submission" date="2019-05" db="EMBL/GenBank/DDBJ databases">
        <authorList>
            <consortium name="Pathogen Informatics"/>
        </authorList>
    </citation>
    <scope>NUCLEOTIDE SEQUENCE [LARGE SCALE GENOMIC DNA]</scope>
    <source>
        <strain evidence="1">NCTC12965</strain>
    </source>
</reference>